<sequence length="190" mass="22029">MEIIKTEIKDVLIIKPRIFEDARGYFFESFSERDFNTQVRNIHFVQDNESKSSYGVLRGLHFQKPPFAQSKLVRVIKGAVLDVAVDIRKGSPTFGKHVAVELSEDNHLQFFIPRGFAHGFSVLTDEVIFQYKCDNFYAPQSEGAIAWNDPALGIDWRIPSDKVILSEKDKHHPFLEDAEWLFDYNEDLYK</sequence>
<dbReference type="EC" id="5.1.3.13" evidence="3 5"/>
<dbReference type="Gene3D" id="2.60.120.10">
    <property type="entry name" value="Jelly Rolls"/>
    <property type="match status" value="1"/>
</dbReference>
<organism evidence="6 7">
    <name type="scientific">Phocaeicola acetigenes</name>
    <dbReference type="NCBI Taxonomy" id="3016083"/>
    <lineage>
        <taxon>Bacteria</taxon>
        <taxon>Pseudomonadati</taxon>
        <taxon>Bacteroidota</taxon>
        <taxon>Bacteroidia</taxon>
        <taxon>Bacteroidales</taxon>
        <taxon>Bacteroidaceae</taxon>
        <taxon>Phocaeicola</taxon>
    </lineage>
</organism>
<name>A0ABT4PE52_9BACT</name>
<dbReference type="InterPro" id="IPR014710">
    <property type="entry name" value="RmlC-like_jellyroll"/>
</dbReference>
<evidence type="ECO:0000256" key="2">
    <source>
        <dbReference type="ARBA" id="ARBA00001997"/>
    </source>
</evidence>
<evidence type="ECO:0000256" key="3">
    <source>
        <dbReference type="ARBA" id="ARBA00012098"/>
    </source>
</evidence>
<dbReference type="GO" id="GO:0008830">
    <property type="term" value="F:dTDP-4-dehydrorhamnose 3,5-epimerase activity"/>
    <property type="evidence" value="ECO:0007669"/>
    <property type="project" value="UniProtKB-EC"/>
</dbReference>
<dbReference type="Proteomes" id="UP001141933">
    <property type="component" value="Unassembled WGS sequence"/>
</dbReference>
<accession>A0ABT4PE52</accession>
<evidence type="ECO:0000313" key="7">
    <source>
        <dbReference type="Proteomes" id="UP001141933"/>
    </source>
</evidence>
<comment type="similarity">
    <text evidence="5">Belongs to the dTDP-4-dehydrorhamnose 3,5-epimerase family.</text>
</comment>
<evidence type="ECO:0000313" key="6">
    <source>
        <dbReference type="EMBL" id="MCZ8371313.1"/>
    </source>
</evidence>
<evidence type="ECO:0000256" key="4">
    <source>
        <dbReference type="ARBA" id="ARBA00019595"/>
    </source>
</evidence>
<keyword evidence="7" id="KW-1185">Reference proteome</keyword>
<dbReference type="PANTHER" id="PTHR21047">
    <property type="entry name" value="DTDP-6-DEOXY-D-GLUCOSE-3,5 EPIMERASE"/>
    <property type="match status" value="1"/>
</dbReference>
<reference evidence="6" key="1">
    <citation type="submission" date="2022-12" db="EMBL/GenBank/DDBJ databases">
        <title>Phocaeicola acetigenes sp. nov., isolated feces from a healthy human.</title>
        <authorList>
            <person name="Do H."/>
            <person name="Ha Y.B."/>
            <person name="Kim J.-S."/>
            <person name="Suh M.K."/>
            <person name="Kim H.S."/>
            <person name="Lee J.-S."/>
        </authorList>
    </citation>
    <scope>NUCLEOTIDE SEQUENCE</scope>
    <source>
        <strain evidence="6">KGMB11183</strain>
    </source>
</reference>
<dbReference type="Pfam" id="PF00908">
    <property type="entry name" value="dTDP_sugar_isom"/>
    <property type="match status" value="1"/>
</dbReference>
<dbReference type="EMBL" id="JAPZVM010000001">
    <property type="protein sequence ID" value="MCZ8371313.1"/>
    <property type="molecule type" value="Genomic_DNA"/>
</dbReference>
<proteinExistence type="inferred from homology"/>
<protein>
    <recommendedName>
        <fullName evidence="4 5">dTDP-4-dehydrorhamnose 3,5-epimerase</fullName>
        <ecNumber evidence="3 5">5.1.3.13</ecNumber>
    </recommendedName>
    <alternativeName>
        <fullName evidence="5">Thymidine diphospho-4-keto-rhamnose 3,5-epimerase</fullName>
    </alternativeName>
</protein>
<comment type="catalytic activity">
    <reaction evidence="1 5">
        <text>dTDP-4-dehydro-6-deoxy-alpha-D-glucose = dTDP-4-dehydro-beta-L-rhamnose</text>
        <dbReference type="Rhea" id="RHEA:16969"/>
        <dbReference type="ChEBI" id="CHEBI:57649"/>
        <dbReference type="ChEBI" id="CHEBI:62830"/>
        <dbReference type="EC" id="5.1.3.13"/>
    </reaction>
</comment>
<gene>
    <name evidence="6" type="primary">rfbC</name>
    <name evidence="6" type="ORF">O6P32_01120</name>
</gene>
<keyword evidence="5 6" id="KW-0413">Isomerase</keyword>
<dbReference type="InterPro" id="IPR011051">
    <property type="entry name" value="RmlC_Cupin_sf"/>
</dbReference>
<comment type="pathway">
    <text evidence="5">Carbohydrate biosynthesis; dTDP-L-rhamnose biosynthesis.</text>
</comment>
<comment type="subunit">
    <text evidence="5">Homodimer.</text>
</comment>
<dbReference type="SUPFAM" id="SSF51182">
    <property type="entry name" value="RmlC-like cupins"/>
    <property type="match status" value="1"/>
</dbReference>
<dbReference type="RefSeq" id="WP_178266160.1">
    <property type="nucleotide sequence ID" value="NZ_JAPZVM010000001.1"/>
</dbReference>
<evidence type="ECO:0000256" key="5">
    <source>
        <dbReference type="RuleBase" id="RU364069"/>
    </source>
</evidence>
<comment type="function">
    <text evidence="2 5">Catalyzes the epimerization of the C3' and C5'positions of dTDP-6-deoxy-D-xylo-4-hexulose, forming dTDP-6-deoxy-L-lyxo-4-hexulose.</text>
</comment>
<dbReference type="NCBIfam" id="TIGR01221">
    <property type="entry name" value="rmlC"/>
    <property type="match status" value="1"/>
</dbReference>
<dbReference type="PANTHER" id="PTHR21047:SF2">
    <property type="entry name" value="THYMIDINE DIPHOSPHO-4-KETO-RHAMNOSE 3,5-EPIMERASE"/>
    <property type="match status" value="1"/>
</dbReference>
<comment type="caution">
    <text evidence="6">The sequence shown here is derived from an EMBL/GenBank/DDBJ whole genome shotgun (WGS) entry which is preliminary data.</text>
</comment>
<dbReference type="InterPro" id="IPR000888">
    <property type="entry name" value="RmlC-like"/>
</dbReference>
<evidence type="ECO:0000256" key="1">
    <source>
        <dbReference type="ARBA" id="ARBA00001298"/>
    </source>
</evidence>
<dbReference type="CDD" id="cd00438">
    <property type="entry name" value="cupin_RmlC"/>
    <property type="match status" value="1"/>
</dbReference>